<keyword evidence="8" id="KW-1185">Reference proteome</keyword>
<accession>A0AAD6XV61</accession>
<comment type="subcellular location">
    <subcellularLocation>
        <location evidence="1">Nucleus</location>
    </subcellularLocation>
</comment>
<dbReference type="PANTHER" id="PTHR47338">
    <property type="entry name" value="ZN(II)2CYS6 TRANSCRIPTION FACTOR (EUROFUNG)-RELATED"/>
    <property type="match status" value="1"/>
</dbReference>
<dbReference type="PANTHER" id="PTHR47338:SF29">
    <property type="entry name" value="ZN(2)-C6 FUNGAL-TYPE DOMAIN-CONTAINING PROTEIN"/>
    <property type="match status" value="1"/>
</dbReference>
<dbReference type="GO" id="GO:0000981">
    <property type="term" value="F:DNA-binding transcription factor activity, RNA polymerase II-specific"/>
    <property type="evidence" value="ECO:0007669"/>
    <property type="project" value="InterPro"/>
</dbReference>
<dbReference type="GO" id="GO:0008270">
    <property type="term" value="F:zinc ion binding"/>
    <property type="evidence" value="ECO:0007669"/>
    <property type="project" value="InterPro"/>
</dbReference>
<dbReference type="PROSITE" id="PS50048">
    <property type="entry name" value="ZN2_CY6_FUNGAL_2"/>
    <property type="match status" value="1"/>
</dbReference>
<name>A0AAD6XV61_9AGAR</name>
<evidence type="ECO:0000313" key="7">
    <source>
        <dbReference type="EMBL" id="KAJ7101574.1"/>
    </source>
</evidence>
<dbReference type="AlphaFoldDB" id="A0AAD6XV61"/>
<dbReference type="GO" id="GO:0003677">
    <property type="term" value="F:DNA binding"/>
    <property type="evidence" value="ECO:0007669"/>
    <property type="project" value="InterPro"/>
</dbReference>
<evidence type="ECO:0000259" key="6">
    <source>
        <dbReference type="PROSITE" id="PS50048"/>
    </source>
</evidence>
<evidence type="ECO:0000256" key="2">
    <source>
        <dbReference type="ARBA" id="ARBA00022723"/>
    </source>
</evidence>
<dbReference type="Pfam" id="PF00172">
    <property type="entry name" value="Zn_clus"/>
    <property type="match status" value="1"/>
</dbReference>
<dbReference type="Pfam" id="PF04082">
    <property type="entry name" value="Fungal_trans"/>
    <property type="match status" value="1"/>
</dbReference>
<dbReference type="Gene3D" id="4.10.240.10">
    <property type="entry name" value="Zn(2)-C6 fungal-type DNA-binding domain"/>
    <property type="match status" value="1"/>
</dbReference>
<dbReference type="Proteomes" id="UP001222325">
    <property type="component" value="Unassembled WGS sequence"/>
</dbReference>
<evidence type="ECO:0000256" key="4">
    <source>
        <dbReference type="ARBA" id="ARBA00023163"/>
    </source>
</evidence>
<dbReference type="CDD" id="cd12148">
    <property type="entry name" value="fungal_TF_MHR"/>
    <property type="match status" value="1"/>
</dbReference>
<dbReference type="SUPFAM" id="SSF57701">
    <property type="entry name" value="Zn2/Cys6 DNA-binding domain"/>
    <property type="match status" value="1"/>
</dbReference>
<dbReference type="InterPro" id="IPR007219">
    <property type="entry name" value="XnlR_reg_dom"/>
</dbReference>
<dbReference type="GO" id="GO:0006351">
    <property type="term" value="P:DNA-templated transcription"/>
    <property type="evidence" value="ECO:0007669"/>
    <property type="project" value="InterPro"/>
</dbReference>
<dbReference type="EMBL" id="JARJCN010000004">
    <property type="protein sequence ID" value="KAJ7101574.1"/>
    <property type="molecule type" value="Genomic_DNA"/>
</dbReference>
<dbReference type="GO" id="GO:0005634">
    <property type="term" value="C:nucleus"/>
    <property type="evidence" value="ECO:0007669"/>
    <property type="project" value="UniProtKB-SubCell"/>
</dbReference>
<keyword evidence="5" id="KW-0539">Nucleus</keyword>
<evidence type="ECO:0000256" key="3">
    <source>
        <dbReference type="ARBA" id="ARBA00023015"/>
    </source>
</evidence>
<keyword evidence="4" id="KW-0804">Transcription</keyword>
<evidence type="ECO:0000313" key="8">
    <source>
        <dbReference type="Proteomes" id="UP001222325"/>
    </source>
</evidence>
<organism evidence="7 8">
    <name type="scientific">Mycena belliarum</name>
    <dbReference type="NCBI Taxonomy" id="1033014"/>
    <lineage>
        <taxon>Eukaryota</taxon>
        <taxon>Fungi</taxon>
        <taxon>Dikarya</taxon>
        <taxon>Basidiomycota</taxon>
        <taxon>Agaricomycotina</taxon>
        <taxon>Agaricomycetes</taxon>
        <taxon>Agaricomycetidae</taxon>
        <taxon>Agaricales</taxon>
        <taxon>Marasmiineae</taxon>
        <taxon>Mycenaceae</taxon>
        <taxon>Mycena</taxon>
    </lineage>
</organism>
<keyword evidence="3" id="KW-0805">Transcription regulation</keyword>
<proteinExistence type="predicted"/>
<dbReference type="SMART" id="SM00066">
    <property type="entry name" value="GAL4"/>
    <property type="match status" value="1"/>
</dbReference>
<evidence type="ECO:0000256" key="5">
    <source>
        <dbReference type="ARBA" id="ARBA00023242"/>
    </source>
</evidence>
<evidence type="ECO:0000256" key="1">
    <source>
        <dbReference type="ARBA" id="ARBA00004123"/>
    </source>
</evidence>
<gene>
    <name evidence="7" type="ORF">B0H15DRAFT_991666</name>
</gene>
<dbReference type="InterPro" id="IPR001138">
    <property type="entry name" value="Zn2Cys6_DnaBD"/>
</dbReference>
<dbReference type="InterPro" id="IPR050815">
    <property type="entry name" value="TF_fung"/>
</dbReference>
<dbReference type="CDD" id="cd00067">
    <property type="entry name" value="GAL4"/>
    <property type="match status" value="1"/>
</dbReference>
<sequence>MLQRNKACNNCRRRKIKCNGHRPCCSQCALLPGGPKAASCEYLAPTPKEGHQTPRQLLEHIQVLKAQIQELQELRQGEEIKPPILLYSPYGPNSDSTSNPTTPEPTIDPSTLEILGPPMDLITTLVSIFLDRFAESVFFFLDVRTLPLGRPVPISRTLINVIALWACVISPSVLCEPYTENTLLRCALRSLPQDIAEFMCPLLAIQIIQAEVLLSCYFLHAGRPVEGRTHCVAAVSLALDAGLHALGASSLPRADAYPAFPLAQPALPPATDPEQAAERVNAFWAVWVLNNYWVAFQGTPSAISRGLFIDTPWSGGVLGGATIAQFLDGNDQEGFTSVALLAKASTLLERVVTFCVRTTEAPEPLVYGSFAARLQIFHATLPPLPGDTNLVIAHALTDLAIVRLHAPYAHASEPIRSKFLAAAARIVANLNGLCELGSVHTVVPVLVLVGATICNVYRDELAALREGEIGASLRTQQDIEAQFSTLMSAMSAFAATSPVAHRSFTLTL</sequence>
<keyword evidence="2" id="KW-0479">Metal-binding</keyword>
<feature type="domain" description="Zn(2)-C6 fungal-type" evidence="6">
    <location>
        <begin position="7"/>
        <end position="42"/>
    </location>
</feature>
<protein>
    <recommendedName>
        <fullName evidence="6">Zn(2)-C6 fungal-type domain-containing protein</fullName>
    </recommendedName>
</protein>
<comment type="caution">
    <text evidence="7">The sequence shown here is derived from an EMBL/GenBank/DDBJ whole genome shotgun (WGS) entry which is preliminary data.</text>
</comment>
<reference evidence="7" key="1">
    <citation type="submission" date="2023-03" db="EMBL/GenBank/DDBJ databases">
        <title>Massive genome expansion in bonnet fungi (Mycena s.s.) driven by repeated elements and novel gene families across ecological guilds.</title>
        <authorList>
            <consortium name="Lawrence Berkeley National Laboratory"/>
            <person name="Harder C.B."/>
            <person name="Miyauchi S."/>
            <person name="Viragh M."/>
            <person name="Kuo A."/>
            <person name="Thoen E."/>
            <person name="Andreopoulos B."/>
            <person name="Lu D."/>
            <person name="Skrede I."/>
            <person name="Drula E."/>
            <person name="Henrissat B."/>
            <person name="Morin E."/>
            <person name="Kohler A."/>
            <person name="Barry K."/>
            <person name="LaButti K."/>
            <person name="Morin E."/>
            <person name="Salamov A."/>
            <person name="Lipzen A."/>
            <person name="Mereny Z."/>
            <person name="Hegedus B."/>
            <person name="Baldrian P."/>
            <person name="Stursova M."/>
            <person name="Weitz H."/>
            <person name="Taylor A."/>
            <person name="Grigoriev I.V."/>
            <person name="Nagy L.G."/>
            <person name="Martin F."/>
            <person name="Kauserud H."/>
        </authorList>
    </citation>
    <scope>NUCLEOTIDE SEQUENCE</scope>
    <source>
        <strain evidence="7">CBHHK173m</strain>
    </source>
</reference>
<dbReference type="InterPro" id="IPR036864">
    <property type="entry name" value="Zn2-C6_fun-type_DNA-bd_sf"/>
</dbReference>